<organism evidence="9 10">
    <name type="scientific">Microctonus hyperodae</name>
    <name type="common">Parasitoid wasp</name>
    <dbReference type="NCBI Taxonomy" id="165561"/>
    <lineage>
        <taxon>Eukaryota</taxon>
        <taxon>Metazoa</taxon>
        <taxon>Ecdysozoa</taxon>
        <taxon>Arthropoda</taxon>
        <taxon>Hexapoda</taxon>
        <taxon>Insecta</taxon>
        <taxon>Pterygota</taxon>
        <taxon>Neoptera</taxon>
        <taxon>Endopterygota</taxon>
        <taxon>Hymenoptera</taxon>
        <taxon>Apocrita</taxon>
        <taxon>Ichneumonoidea</taxon>
        <taxon>Braconidae</taxon>
        <taxon>Euphorinae</taxon>
        <taxon>Microctonus</taxon>
    </lineage>
</organism>
<dbReference type="SMART" id="SM00386">
    <property type="entry name" value="HAT"/>
    <property type="match status" value="9"/>
</dbReference>
<dbReference type="SUPFAM" id="SSF48452">
    <property type="entry name" value="TPR-like"/>
    <property type="match status" value="3"/>
</dbReference>
<evidence type="ECO:0000259" key="8">
    <source>
        <dbReference type="Pfam" id="PF23233"/>
    </source>
</evidence>
<reference evidence="9" key="2">
    <citation type="submission" date="2023-03" db="EMBL/GenBank/DDBJ databases">
        <authorList>
            <person name="Inwood S.N."/>
            <person name="Skelly J.G."/>
            <person name="Guhlin J."/>
            <person name="Harrop T.W.R."/>
            <person name="Goldson S.G."/>
            <person name="Dearden P.K."/>
        </authorList>
    </citation>
    <scope>NUCLEOTIDE SEQUENCE</scope>
    <source>
        <strain evidence="9">Lincoln</strain>
        <tissue evidence="9">Whole body</tissue>
    </source>
</reference>
<comment type="caution">
    <text evidence="9">The sequence shown here is derived from an EMBL/GenBank/DDBJ whole genome shotgun (WGS) entry which is preliminary data.</text>
</comment>
<sequence length="459" mass="55653">MEEKNVRPLPTIKYSDVELLLEYDRKRNEFEVEIKRNPSRMSTWVKYADWEEERKFISRAREIYERALSMDYSKISLWLRYVDMEIRNNQTYHARKLLDRAVTMSPHVNEFWYKYVGMEQELENDDNTSEVFERWMKWEPEEHAWYAYIKFESRPHSKDVIRDIYERLLVVHPNAENWIKYAQFEASCEHPKQARNVYKNAIDFFHRDDDNKSKLYIAFAQFEEQRGNLSRACYIYEYGLKHTAKEHSEELSKAYELHKKRCSDRSVSRTLAKERINRKNVLKDLVQKFPYQYAYWVDYIDIIQNEGNHEETRRIYEEALQNKPASPDDIDNWRVYMYIWMYYASFEELDTKDINRSRELHKSCLNVIPDQMILFTNVWLYYAEFELRQKNFSAAREALGCSMGIFSCKKMTEKYQRMKLESEKQNKHHIKDESSLNESIICLVSNDNICDLLVRPRAA</sequence>
<keyword evidence="6" id="KW-0508">mRNA splicing</keyword>
<keyword evidence="3" id="KW-0507">mRNA processing</keyword>
<reference evidence="9" key="1">
    <citation type="journal article" date="2023" name="bioRxiv">
        <title>Scaffold-level genome assemblies of two parasitoid biocontrol wasps reveal the parthenogenesis mechanism and an associated novel virus.</title>
        <authorList>
            <person name="Inwood S."/>
            <person name="Skelly J."/>
            <person name="Guhlin J."/>
            <person name="Harrop T."/>
            <person name="Goldson S."/>
            <person name="Dearden P."/>
        </authorList>
    </citation>
    <scope>NUCLEOTIDE SEQUENCE</scope>
    <source>
        <strain evidence="9">Lincoln</strain>
        <tissue evidence="9">Whole body</tissue>
    </source>
</reference>
<dbReference type="GO" id="GO:0071011">
    <property type="term" value="C:precatalytic spliceosome"/>
    <property type="evidence" value="ECO:0007669"/>
    <property type="project" value="TreeGrafter"/>
</dbReference>
<dbReference type="AlphaFoldDB" id="A0AA39G362"/>
<evidence type="ECO:0000256" key="1">
    <source>
        <dbReference type="ARBA" id="ARBA00004123"/>
    </source>
</evidence>
<dbReference type="GO" id="GO:0071007">
    <property type="term" value="C:U2-type catalytic step 2 spliceosome"/>
    <property type="evidence" value="ECO:0007669"/>
    <property type="project" value="TreeGrafter"/>
</dbReference>
<proteinExistence type="inferred from homology"/>
<evidence type="ECO:0000313" key="9">
    <source>
        <dbReference type="EMBL" id="KAK0180677.1"/>
    </source>
</evidence>
<keyword evidence="4" id="KW-0747">Spliceosome</keyword>
<dbReference type="Pfam" id="PF23240">
    <property type="entry name" value="HAT_PRP39_N"/>
    <property type="match status" value="1"/>
</dbReference>
<dbReference type="InterPro" id="IPR055433">
    <property type="entry name" value="HAT_Syf1-like_N"/>
</dbReference>
<dbReference type="Gene3D" id="1.25.40.10">
    <property type="entry name" value="Tetratricopeptide repeat domain"/>
    <property type="match status" value="3"/>
</dbReference>
<dbReference type="InterPro" id="IPR011990">
    <property type="entry name" value="TPR-like_helical_dom_sf"/>
</dbReference>
<dbReference type="PANTHER" id="PTHR11246:SF3">
    <property type="entry name" value="CROOKED NECK-LIKE PROTEIN 1"/>
    <property type="match status" value="1"/>
</dbReference>
<keyword evidence="5" id="KW-0677">Repeat</keyword>
<dbReference type="Proteomes" id="UP001168972">
    <property type="component" value="Unassembled WGS sequence"/>
</dbReference>
<evidence type="ECO:0000256" key="5">
    <source>
        <dbReference type="ARBA" id="ARBA00022737"/>
    </source>
</evidence>
<comment type="subcellular location">
    <subcellularLocation>
        <location evidence="1">Nucleus</location>
    </subcellularLocation>
</comment>
<evidence type="ECO:0000256" key="2">
    <source>
        <dbReference type="ARBA" id="ARBA00008644"/>
    </source>
</evidence>
<dbReference type="EMBL" id="JAQQBR010000002">
    <property type="protein sequence ID" value="KAK0180677.1"/>
    <property type="molecule type" value="Genomic_DNA"/>
</dbReference>
<dbReference type="GO" id="GO:0071014">
    <property type="term" value="C:post-mRNA release spliceosomal complex"/>
    <property type="evidence" value="ECO:0007669"/>
    <property type="project" value="TreeGrafter"/>
</dbReference>
<dbReference type="GO" id="GO:0000974">
    <property type="term" value="C:Prp19 complex"/>
    <property type="evidence" value="ECO:0007669"/>
    <property type="project" value="TreeGrafter"/>
</dbReference>
<evidence type="ECO:0000313" key="10">
    <source>
        <dbReference type="Proteomes" id="UP001168972"/>
    </source>
</evidence>
<dbReference type="InterPro" id="IPR003107">
    <property type="entry name" value="HAT"/>
</dbReference>
<keyword evidence="7" id="KW-0539">Nucleus</keyword>
<evidence type="ECO:0000256" key="4">
    <source>
        <dbReference type="ARBA" id="ARBA00022728"/>
    </source>
</evidence>
<comment type="similarity">
    <text evidence="2">Belongs to the crooked-neck family.</text>
</comment>
<name>A0AA39G362_MICHY</name>
<dbReference type="PANTHER" id="PTHR11246">
    <property type="entry name" value="PRE-MRNA SPLICING FACTOR"/>
    <property type="match status" value="1"/>
</dbReference>
<gene>
    <name evidence="9" type="ORF">PV327_003035</name>
</gene>
<accession>A0AA39G362</accession>
<dbReference type="GO" id="GO:0000245">
    <property type="term" value="P:spliceosomal complex assembly"/>
    <property type="evidence" value="ECO:0007669"/>
    <property type="project" value="TreeGrafter"/>
</dbReference>
<keyword evidence="10" id="KW-1185">Reference proteome</keyword>
<dbReference type="Pfam" id="PF23233">
    <property type="entry name" value="HAT_Syf1_CNRKL1_N"/>
    <property type="match status" value="1"/>
</dbReference>
<evidence type="ECO:0000256" key="6">
    <source>
        <dbReference type="ARBA" id="ARBA00023187"/>
    </source>
</evidence>
<evidence type="ECO:0000256" key="3">
    <source>
        <dbReference type="ARBA" id="ARBA00022664"/>
    </source>
</evidence>
<dbReference type="InterPro" id="IPR045075">
    <property type="entry name" value="Syf1-like"/>
</dbReference>
<protein>
    <recommendedName>
        <fullName evidence="8">Pre-mRNA-splicing factor Syf1-like N-terminal HAT-repeats domain-containing protein</fullName>
    </recommendedName>
</protein>
<evidence type="ECO:0000256" key="7">
    <source>
        <dbReference type="ARBA" id="ARBA00023242"/>
    </source>
</evidence>
<feature type="domain" description="Pre-mRNA-splicing factor Syf1-like N-terminal HAT-repeats" evidence="8">
    <location>
        <begin position="29"/>
        <end position="174"/>
    </location>
</feature>